<keyword evidence="4" id="KW-1185">Reference proteome</keyword>
<protein>
    <recommendedName>
        <fullName evidence="2">Competence protein CoiA-like N-terminal domain-containing protein</fullName>
    </recommendedName>
</protein>
<dbReference type="AlphaFoldDB" id="A0AA48GTN0"/>
<feature type="domain" description="Competence protein CoiA-like N-terminal" evidence="2">
    <location>
        <begin position="35"/>
        <end position="66"/>
    </location>
</feature>
<feature type="region of interest" description="Disordered" evidence="1">
    <location>
        <begin position="276"/>
        <end position="332"/>
    </location>
</feature>
<proteinExistence type="predicted"/>
<dbReference type="Pfam" id="PF25164">
    <property type="entry name" value="CoiA_N"/>
    <property type="match status" value="1"/>
</dbReference>
<evidence type="ECO:0000259" key="2">
    <source>
        <dbReference type="Pfam" id="PF25164"/>
    </source>
</evidence>
<evidence type="ECO:0000256" key="1">
    <source>
        <dbReference type="SAM" id="MobiDB-lite"/>
    </source>
</evidence>
<feature type="compositionally biased region" description="Basic and acidic residues" evidence="1">
    <location>
        <begin position="253"/>
        <end position="263"/>
    </location>
</feature>
<sequence>MLTAMQTSDSSQVILLKEDGLSRADHLRREALEGRIVCEGCRQPVTVRAGEERIWHFAHRAGGDCPRAKDSLDVLECRALLYGWLRVRFPDSIQLEKTAPRLPRPLDCWVERAGKPTFAWWVVPAAVKPDVREAMLKACRKLGVLLHPVFHARLLVKEPGQGRITLSATLRELTEHSAYDGLYGFGDESLHFLDPAKRHLTTCRGIWMRHPPQGHQATLLEHPLEAILLHPRTGEFVHPGEHEAWMSHQEALAAKKREEDERKRRQAAIRAEKDHIPRWDRWDDEDDDDIEPEEEDAQEARTPEEADVAAQAAGPATSCPDHRDGPSRMGPETEGLLTCKDCGHRTRDWVVRYGNTGLCRCRACMR</sequence>
<dbReference type="EMBL" id="AP027081">
    <property type="protein sequence ID" value="BDU75989.1"/>
    <property type="molecule type" value="Genomic_DNA"/>
</dbReference>
<reference evidence="3" key="1">
    <citation type="journal article" date="2023" name="Int. J. Syst. Evol. Microbiol.">
        <title>Mesoterricola silvestris gen. nov., sp. nov., Mesoterricola sediminis sp. nov., Geothrix oryzae sp. nov., Geothrix edaphica sp. nov., Geothrix rubra sp. nov., and Geothrix limicola sp. nov., six novel members of Acidobacteriota isolated from soils.</title>
        <authorList>
            <person name="Itoh H."/>
            <person name="Sugisawa Y."/>
            <person name="Mise K."/>
            <person name="Xu Z."/>
            <person name="Kuniyasu M."/>
            <person name="Ushijima N."/>
            <person name="Kawano K."/>
            <person name="Kobayashi E."/>
            <person name="Shiratori Y."/>
            <person name="Masuda Y."/>
            <person name="Senoo K."/>
        </authorList>
    </citation>
    <scope>NUCLEOTIDE SEQUENCE</scope>
    <source>
        <strain evidence="3">W786</strain>
    </source>
</reference>
<evidence type="ECO:0000313" key="3">
    <source>
        <dbReference type="EMBL" id="BDU75989.1"/>
    </source>
</evidence>
<dbReference type="Proteomes" id="UP001228113">
    <property type="component" value="Chromosome"/>
</dbReference>
<accession>A0AA48GTN0</accession>
<evidence type="ECO:0000313" key="4">
    <source>
        <dbReference type="Proteomes" id="UP001228113"/>
    </source>
</evidence>
<dbReference type="RefSeq" id="WP_316411180.1">
    <property type="nucleotide sequence ID" value="NZ_AP027081.1"/>
</dbReference>
<dbReference type="KEGG" id="msea:METESE_09470"/>
<dbReference type="InterPro" id="IPR057253">
    <property type="entry name" value="CoiA-like_N"/>
</dbReference>
<name>A0AA48GTN0_9BACT</name>
<gene>
    <name evidence="3" type="ORF">METESE_09470</name>
</gene>
<feature type="region of interest" description="Disordered" evidence="1">
    <location>
        <begin position="250"/>
        <end position="269"/>
    </location>
</feature>
<organism evidence="3 4">
    <name type="scientific">Mesoterricola sediminis</name>
    <dbReference type="NCBI Taxonomy" id="2927980"/>
    <lineage>
        <taxon>Bacteria</taxon>
        <taxon>Pseudomonadati</taxon>
        <taxon>Acidobacteriota</taxon>
        <taxon>Holophagae</taxon>
        <taxon>Holophagales</taxon>
        <taxon>Holophagaceae</taxon>
        <taxon>Mesoterricola</taxon>
    </lineage>
</organism>
<feature type="compositionally biased region" description="Acidic residues" evidence="1">
    <location>
        <begin position="282"/>
        <end position="297"/>
    </location>
</feature>